<evidence type="ECO:0000256" key="1">
    <source>
        <dbReference type="SAM" id="MobiDB-lite"/>
    </source>
</evidence>
<reference evidence="2" key="1">
    <citation type="submission" date="2006-10" db="EMBL/GenBank/DDBJ databases">
        <authorList>
            <person name="Amadeo P."/>
            <person name="Zhao Q."/>
            <person name="Wortman J."/>
            <person name="Fraser-Liggett C."/>
            <person name="Carlton J."/>
        </authorList>
    </citation>
    <scope>NUCLEOTIDE SEQUENCE</scope>
    <source>
        <strain evidence="2">G3</strain>
    </source>
</reference>
<feature type="compositionally biased region" description="Basic and acidic residues" evidence="1">
    <location>
        <begin position="132"/>
        <end position="141"/>
    </location>
</feature>
<evidence type="ECO:0000313" key="3">
    <source>
        <dbReference type="Proteomes" id="UP000001542"/>
    </source>
</evidence>
<gene>
    <name evidence="2" type="ORF">TVAG_101680</name>
</gene>
<organism evidence="2 3">
    <name type="scientific">Trichomonas vaginalis (strain ATCC PRA-98 / G3)</name>
    <dbReference type="NCBI Taxonomy" id="412133"/>
    <lineage>
        <taxon>Eukaryota</taxon>
        <taxon>Metamonada</taxon>
        <taxon>Parabasalia</taxon>
        <taxon>Trichomonadida</taxon>
        <taxon>Trichomonadidae</taxon>
        <taxon>Trichomonas</taxon>
    </lineage>
</organism>
<dbReference type="AlphaFoldDB" id="A2DJQ0"/>
<dbReference type="Proteomes" id="UP000001542">
    <property type="component" value="Unassembled WGS sequence"/>
</dbReference>
<feature type="region of interest" description="Disordered" evidence="1">
    <location>
        <begin position="129"/>
        <end position="162"/>
    </location>
</feature>
<reference evidence="2" key="2">
    <citation type="journal article" date="2007" name="Science">
        <title>Draft genome sequence of the sexually transmitted pathogen Trichomonas vaginalis.</title>
        <authorList>
            <person name="Carlton J.M."/>
            <person name="Hirt R.P."/>
            <person name="Silva J.C."/>
            <person name="Delcher A.L."/>
            <person name="Schatz M."/>
            <person name="Zhao Q."/>
            <person name="Wortman J.R."/>
            <person name="Bidwell S.L."/>
            <person name="Alsmark U.C.M."/>
            <person name="Besteiro S."/>
            <person name="Sicheritz-Ponten T."/>
            <person name="Noel C.J."/>
            <person name="Dacks J.B."/>
            <person name="Foster P.G."/>
            <person name="Simillion C."/>
            <person name="Van de Peer Y."/>
            <person name="Miranda-Saavedra D."/>
            <person name="Barton G.J."/>
            <person name="Westrop G.D."/>
            <person name="Mueller S."/>
            <person name="Dessi D."/>
            <person name="Fiori P.L."/>
            <person name="Ren Q."/>
            <person name="Paulsen I."/>
            <person name="Zhang H."/>
            <person name="Bastida-Corcuera F.D."/>
            <person name="Simoes-Barbosa A."/>
            <person name="Brown M.T."/>
            <person name="Hayes R.D."/>
            <person name="Mukherjee M."/>
            <person name="Okumura C.Y."/>
            <person name="Schneider R."/>
            <person name="Smith A.J."/>
            <person name="Vanacova S."/>
            <person name="Villalvazo M."/>
            <person name="Haas B.J."/>
            <person name="Pertea M."/>
            <person name="Feldblyum T.V."/>
            <person name="Utterback T.R."/>
            <person name="Shu C.L."/>
            <person name="Osoegawa K."/>
            <person name="de Jong P.J."/>
            <person name="Hrdy I."/>
            <person name="Horvathova L."/>
            <person name="Zubacova Z."/>
            <person name="Dolezal P."/>
            <person name="Malik S.B."/>
            <person name="Logsdon J.M. Jr."/>
            <person name="Henze K."/>
            <person name="Gupta A."/>
            <person name="Wang C.C."/>
            <person name="Dunne R.L."/>
            <person name="Upcroft J.A."/>
            <person name="Upcroft P."/>
            <person name="White O."/>
            <person name="Salzberg S.L."/>
            <person name="Tang P."/>
            <person name="Chiu C.-H."/>
            <person name="Lee Y.-S."/>
            <person name="Embley T.M."/>
            <person name="Coombs G.H."/>
            <person name="Mottram J.C."/>
            <person name="Tachezy J."/>
            <person name="Fraser-Liggett C.M."/>
            <person name="Johnson P.J."/>
        </authorList>
    </citation>
    <scope>NUCLEOTIDE SEQUENCE [LARGE SCALE GENOMIC DNA]</scope>
    <source>
        <strain evidence="2">G3</strain>
    </source>
</reference>
<dbReference type="VEuPathDB" id="TrichDB:TVAGG3_1035160"/>
<protein>
    <submittedName>
        <fullName evidence="2">Uncharacterized protein</fullName>
    </submittedName>
</protein>
<feature type="compositionally biased region" description="Polar residues" evidence="1">
    <location>
        <begin position="64"/>
        <end position="73"/>
    </location>
</feature>
<accession>A2DJQ0</accession>
<dbReference type="RefSeq" id="XP_001580436.1">
    <property type="nucleotide sequence ID" value="XM_001580386.1"/>
</dbReference>
<feature type="compositionally biased region" description="Acidic residues" evidence="1">
    <location>
        <begin position="153"/>
        <end position="162"/>
    </location>
</feature>
<dbReference type="KEGG" id="tva:5464976"/>
<sequence length="162" mass="17969">MADREDSELEGLLLARKLSSLIPVSISIDELKFNDSKKKITENSLKKISPEKEYIPPSPVVHSVGNNQPQETPKPNKFTFLLKSKKTPIKSPSFTRMKYELPNMQKIGTSGTNLRPIMTVSFSSLDLSNAAKSDKDVKQDAKSVVPEARQIESDCDSESSSL</sequence>
<feature type="region of interest" description="Disordered" evidence="1">
    <location>
        <begin position="51"/>
        <end position="76"/>
    </location>
</feature>
<proteinExistence type="predicted"/>
<name>A2DJQ0_TRIV3</name>
<keyword evidence="3" id="KW-1185">Reference proteome</keyword>
<dbReference type="EMBL" id="DS113208">
    <property type="protein sequence ID" value="EAY19450.1"/>
    <property type="molecule type" value="Genomic_DNA"/>
</dbReference>
<dbReference type="VEuPathDB" id="TrichDB:TVAG_101680"/>
<evidence type="ECO:0000313" key="2">
    <source>
        <dbReference type="EMBL" id="EAY19450.1"/>
    </source>
</evidence>
<dbReference type="InParanoid" id="A2DJQ0"/>